<sequence>MDLPVTLLILVSIVALVGLVSRSRRNRLPPGPKGIPLFGNIFDVPKSHEWLTYAKWSRQYGSDLIYLNFLGTPVVVVNSAEHATELFEKRSSLYSDRGKSIMLSELVGWGFDFAFMGYGDEWREHRRLFHQHFNGQVTVKYQPESAREVRALLPHLLEEPEDYMQHMRHMAGSLILSVMYGIKPSRKDDPYIAAAEEAVVALNQCANAGAYLVDYLPALQYLPSWFPGAGFKRQAAIWRIPTTKMATAPFAAVKRGLEEGTAPISVVSLLLSDLESKGGNAHREAVIRDVAGAAYAGGADTSVSVLGTFLLAMLLYPEVQRKAQAELDRVVDEGRLPGYEDETSLPYITAILWEVLRWRPVAPLAVPHRLSKDDEYLGYHLTAGTIVIGNVWAILHDESRYPDPETFNPDRYLTEDGELDPTAPNPEEFAFGFGRRICPGRYLSISSVWLTVASILTVFDLDMPEDETGRKVQPSDVYTTGLVSYPEPFRCTFKPRSPQSELLIHAIAELE</sequence>
<name>A0ACC1T0W3_9APHY</name>
<dbReference type="EMBL" id="JANHOG010000911">
    <property type="protein sequence ID" value="KAJ3550195.1"/>
    <property type="molecule type" value="Genomic_DNA"/>
</dbReference>
<proteinExistence type="predicted"/>
<comment type="caution">
    <text evidence="1">The sequence shown here is derived from an EMBL/GenBank/DDBJ whole genome shotgun (WGS) entry which is preliminary data.</text>
</comment>
<reference evidence="1" key="1">
    <citation type="submission" date="2022-07" db="EMBL/GenBank/DDBJ databases">
        <title>Genome Sequence of Phlebia brevispora.</title>
        <authorList>
            <person name="Buettner E."/>
        </authorList>
    </citation>
    <scope>NUCLEOTIDE SEQUENCE</scope>
    <source>
        <strain evidence="1">MPL23</strain>
    </source>
</reference>
<accession>A0ACC1T0W3</accession>
<dbReference type="Proteomes" id="UP001148662">
    <property type="component" value="Unassembled WGS sequence"/>
</dbReference>
<gene>
    <name evidence="1" type="ORF">NM688_g5103</name>
</gene>
<keyword evidence="2" id="KW-1185">Reference proteome</keyword>
<evidence type="ECO:0000313" key="2">
    <source>
        <dbReference type="Proteomes" id="UP001148662"/>
    </source>
</evidence>
<protein>
    <submittedName>
        <fullName evidence="1">Uncharacterized protein</fullName>
    </submittedName>
</protein>
<evidence type="ECO:0000313" key="1">
    <source>
        <dbReference type="EMBL" id="KAJ3550195.1"/>
    </source>
</evidence>
<organism evidence="1 2">
    <name type="scientific">Phlebia brevispora</name>
    <dbReference type="NCBI Taxonomy" id="194682"/>
    <lineage>
        <taxon>Eukaryota</taxon>
        <taxon>Fungi</taxon>
        <taxon>Dikarya</taxon>
        <taxon>Basidiomycota</taxon>
        <taxon>Agaricomycotina</taxon>
        <taxon>Agaricomycetes</taxon>
        <taxon>Polyporales</taxon>
        <taxon>Meruliaceae</taxon>
        <taxon>Phlebia</taxon>
    </lineage>
</organism>